<name>A0A482XI63_LAOST</name>
<proteinExistence type="predicted"/>
<accession>A0A482XI63</accession>
<organism evidence="3 4">
    <name type="scientific">Laodelphax striatellus</name>
    <name type="common">Small brown planthopper</name>
    <name type="synonym">Delphax striatella</name>
    <dbReference type="NCBI Taxonomy" id="195883"/>
    <lineage>
        <taxon>Eukaryota</taxon>
        <taxon>Metazoa</taxon>
        <taxon>Ecdysozoa</taxon>
        <taxon>Arthropoda</taxon>
        <taxon>Hexapoda</taxon>
        <taxon>Insecta</taxon>
        <taxon>Pterygota</taxon>
        <taxon>Neoptera</taxon>
        <taxon>Paraneoptera</taxon>
        <taxon>Hemiptera</taxon>
        <taxon>Auchenorrhyncha</taxon>
        <taxon>Fulgoroidea</taxon>
        <taxon>Delphacidae</taxon>
        <taxon>Criomorphinae</taxon>
        <taxon>Laodelphax</taxon>
    </lineage>
</organism>
<evidence type="ECO:0008006" key="5">
    <source>
        <dbReference type="Google" id="ProtNLM"/>
    </source>
</evidence>
<keyword evidence="2" id="KW-0732">Signal</keyword>
<sequence>MIRLPSVGGLLLLPTPVVATAVKHASHQSETPAKSENRHSDSEEEVDVFDSEDMIRLPSVGGLLLLPTPVVATAVKHASHQSETPAKSENRHSDSEEEVDVVSTFDNK</sequence>
<dbReference type="AlphaFoldDB" id="A0A482XI63"/>
<feature type="chain" id="PRO_5019768157" description="Secreted protein" evidence="2">
    <location>
        <begin position="20"/>
        <end position="108"/>
    </location>
</feature>
<reference evidence="3 4" key="1">
    <citation type="journal article" date="2017" name="Gigascience">
        <title>Genome sequence of the small brown planthopper, Laodelphax striatellus.</title>
        <authorList>
            <person name="Zhu J."/>
            <person name="Jiang F."/>
            <person name="Wang X."/>
            <person name="Yang P."/>
            <person name="Bao Y."/>
            <person name="Zhao W."/>
            <person name="Wang W."/>
            <person name="Lu H."/>
            <person name="Wang Q."/>
            <person name="Cui N."/>
            <person name="Li J."/>
            <person name="Chen X."/>
            <person name="Luo L."/>
            <person name="Yu J."/>
            <person name="Kang L."/>
            <person name="Cui F."/>
        </authorList>
    </citation>
    <scope>NUCLEOTIDE SEQUENCE [LARGE SCALE GENOMIC DNA]</scope>
    <source>
        <strain evidence="3">Lst14</strain>
    </source>
</reference>
<protein>
    <recommendedName>
        <fullName evidence="5">Secreted protein</fullName>
    </recommendedName>
</protein>
<dbReference type="Proteomes" id="UP000291343">
    <property type="component" value="Unassembled WGS sequence"/>
</dbReference>
<evidence type="ECO:0000256" key="2">
    <source>
        <dbReference type="SAM" id="SignalP"/>
    </source>
</evidence>
<evidence type="ECO:0000256" key="1">
    <source>
        <dbReference type="SAM" id="MobiDB-lite"/>
    </source>
</evidence>
<evidence type="ECO:0000313" key="3">
    <source>
        <dbReference type="EMBL" id="RZF45616.1"/>
    </source>
</evidence>
<keyword evidence="4" id="KW-1185">Reference proteome</keyword>
<evidence type="ECO:0000313" key="4">
    <source>
        <dbReference type="Proteomes" id="UP000291343"/>
    </source>
</evidence>
<feature type="signal peptide" evidence="2">
    <location>
        <begin position="1"/>
        <end position="19"/>
    </location>
</feature>
<feature type="region of interest" description="Disordered" evidence="1">
    <location>
        <begin position="21"/>
        <end position="47"/>
    </location>
</feature>
<dbReference type="EMBL" id="QKKF02008541">
    <property type="protein sequence ID" value="RZF45616.1"/>
    <property type="molecule type" value="Genomic_DNA"/>
</dbReference>
<gene>
    <name evidence="3" type="ORF">LSTR_LSTR010567</name>
</gene>
<feature type="region of interest" description="Disordered" evidence="1">
    <location>
        <begin position="74"/>
        <end position="108"/>
    </location>
</feature>
<comment type="caution">
    <text evidence="3">The sequence shown here is derived from an EMBL/GenBank/DDBJ whole genome shotgun (WGS) entry which is preliminary data.</text>
</comment>
<dbReference type="InParanoid" id="A0A482XI63"/>